<dbReference type="Proteomes" id="UP000824180">
    <property type="component" value="Unassembled WGS sequence"/>
</dbReference>
<name>A0A9E2KVN0_9LACO</name>
<evidence type="ECO:0000313" key="2">
    <source>
        <dbReference type="EMBL" id="MBU3829887.1"/>
    </source>
</evidence>
<feature type="compositionally biased region" description="Polar residues" evidence="1">
    <location>
        <begin position="37"/>
        <end position="46"/>
    </location>
</feature>
<accession>A0A9E2KVN0</accession>
<dbReference type="EMBL" id="JAHLFK010000029">
    <property type="protein sequence ID" value="MBU3829887.1"/>
    <property type="molecule type" value="Genomic_DNA"/>
</dbReference>
<reference evidence="2" key="1">
    <citation type="journal article" date="2021" name="PeerJ">
        <title>Extensive microbial diversity within the chicken gut microbiome revealed by metagenomics and culture.</title>
        <authorList>
            <person name="Gilroy R."/>
            <person name="Ravi A."/>
            <person name="Getino M."/>
            <person name="Pursley I."/>
            <person name="Horton D.L."/>
            <person name="Alikhan N.F."/>
            <person name="Baker D."/>
            <person name="Gharbi K."/>
            <person name="Hall N."/>
            <person name="Watson M."/>
            <person name="Adriaenssens E.M."/>
            <person name="Foster-Nyarko E."/>
            <person name="Jarju S."/>
            <person name="Secka A."/>
            <person name="Antonio M."/>
            <person name="Oren A."/>
            <person name="Chaudhuri R.R."/>
            <person name="La Ragione R."/>
            <person name="Hildebrand F."/>
            <person name="Pallen M.J."/>
        </authorList>
    </citation>
    <scope>NUCLEOTIDE SEQUENCE</scope>
    <source>
        <strain evidence="2">876</strain>
    </source>
</reference>
<dbReference type="AlphaFoldDB" id="A0A9E2KVN0"/>
<proteinExistence type="predicted"/>
<evidence type="ECO:0000313" key="3">
    <source>
        <dbReference type="Proteomes" id="UP000824180"/>
    </source>
</evidence>
<reference evidence="2" key="2">
    <citation type="submission" date="2021-04" db="EMBL/GenBank/DDBJ databases">
        <authorList>
            <person name="Gilroy R."/>
        </authorList>
    </citation>
    <scope>NUCLEOTIDE SEQUENCE</scope>
    <source>
        <strain evidence="2">876</strain>
    </source>
</reference>
<feature type="region of interest" description="Disordered" evidence="1">
    <location>
        <begin position="23"/>
        <end position="46"/>
    </location>
</feature>
<comment type="caution">
    <text evidence="2">The sequence shown here is derived from an EMBL/GenBank/DDBJ whole genome shotgun (WGS) entry which is preliminary data.</text>
</comment>
<organism evidence="2 3">
    <name type="scientific">Candidatus Limosilactobacillus merdavium</name>
    <dbReference type="NCBI Taxonomy" id="2838651"/>
    <lineage>
        <taxon>Bacteria</taxon>
        <taxon>Bacillati</taxon>
        <taxon>Bacillota</taxon>
        <taxon>Bacilli</taxon>
        <taxon>Lactobacillales</taxon>
        <taxon>Lactobacillaceae</taxon>
        <taxon>Limosilactobacillus</taxon>
    </lineage>
</organism>
<sequence>MLPFFVIIFILVGSVVGQIMFGSKDNSDQTAGKHVASRSNYNSRKA</sequence>
<protein>
    <submittedName>
        <fullName evidence="2">Uncharacterized protein</fullName>
    </submittedName>
</protein>
<gene>
    <name evidence="2" type="ORF">H9843_03210</name>
</gene>
<evidence type="ECO:0000256" key="1">
    <source>
        <dbReference type="SAM" id="MobiDB-lite"/>
    </source>
</evidence>